<feature type="region of interest" description="Disordered" evidence="1">
    <location>
        <begin position="94"/>
        <end position="138"/>
    </location>
</feature>
<dbReference type="EMBL" id="JBEYXT010000494">
    <property type="protein sequence ID" value="MEU6807231.1"/>
    <property type="molecule type" value="Genomic_DNA"/>
</dbReference>
<accession>A0ABV3BDP8</accession>
<protein>
    <recommendedName>
        <fullName evidence="4">Serine/threonine protein kinase</fullName>
    </recommendedName>
</protein>
<evidence type="ECO:0000313" key="2">
    <source>
        <dbReference type="EMBL" id="MEU6807231.1"/>
    </source>
</evidence>
<proteinExistence type="predicted"/>
<name>A0ABV3BDP8_9ACTN</name>
<feature type="compositionally biased region" description="Low complexity" evidence="1">
    <location>
        <begin position="104"/>
        <end position="121"/>
    </location>
</feature>
<comment type="caution">
    <text evidence="2">The sequence shown here is derived from an EMBL/GenBank/DDBJ whole genome shotgun (WGS) entry which is preliminary data.</text>
</comment>
<evidence type="ECO:0000313" key="3">
    <source>
        <dbReference type="Proteomes" id="UP001551189"/>
    </source>
</evidence>
<keyword evidence="3" id="KW-1185">Reference proteome</keyword>
<dbReference type="Proteomes" id="UP001551189">
    <property type="component" value="Unassembled WGS sequence"/>
</dbReference>
<sequence>AVTHPATAFDPGRMDRQPTATADFPHVATTAMPGPRTPAPGLPAGRRPALAVGLSLVTGLLVVAGVLLMRQAGAPGVGLGVGDATPGATVTVTASARPFEDKPSSTATPPRTTPSPARTPAESGRAPSAAPPQRPTFTRGALGVSRYQEPGYAATVTSVVPQGHQLTVALRARGEADLREANTTCLEVRGSDGTFTVRPFAQHAETARPGAFDGTLTFPLLVSGRYALRYSCRSDYSAVDLGTARVPHVSVSRYSDEYFAVILSTARTSRGLQLVFASTGKSDLRDPRTSCLNRGGAEEYPVKVRLDRSETTLDHFHYGVMDFPPVAADSSFTYSCFPDYSAAPLT</sequence>
<evidence type="ECO:0008006" key="4">
    <source>
        <dbReference type="Google" id="ProtNLM"/>
    </source>
</evidence>
<organism evidence="2 3">
    <name type="scientific">Streptomyces neyagawaensis</name>
    <dbReference type="NCBI Taxonomy" id="42238"/>
    <lineage>
        <taxon>Bacteria</taxon>
        <taxon>Bacillati</taxon>
        <taxon>Actinomycetota</taxon>
        <taxon>Actinomycetes</taxon>
        <taxon>Kitasatosporales</taxon>
        <taxon>Streptomycetaceae</taxon>
        <taxon>Streptomyces</taxon>
    </lineage>
</organism>
<gene>
    <name evidence="2" type="ORF">ABZ931_40720</name>
</gene>
<reference evidence="2 3" key="1">
    <citation type="submission" date="2024-06" db="EMBL/GenBank/DDBJ databases">
        <title>The Natural Products Discovery Center: Release of the First 8490 Sequenced Strains for Exploring Actinobacteria Biosynthetic Diversity.</title>
        <authorList>
            <person name="Kalkreuter E."/>
            <person name="Kautsar S.A."/>
            <person name="Yang D."/>
            <person name="Bader C.D."/>
            <person name="Teijaro C.N."/>
            <person name="Fluegel L."/>
            <person name="Davis C.M."/>
            <person name="Simpson J.R."/>
            <person name="Lauterbach L."/>
            <person name="Steele A.D."/>
            <person name="Gui C."/>
            <person name="Meng S."/>
            <person name="Li G."/>
            <person name="Viehrig K."/>
            <person name="Ye F."/>
            <person name="Su P."/>
            <person name="Kiefer A.F."/>
            <person name="Nichols A."/>
            <person name="Cepeda A.J."/>
            <person name="Yan W."/>
            <person name="Fan B."/>
            <person name="Jiang Y."/>
            <person name="Adhikari A."/>
            <person name="Zheng C.-J."/>
            <person name="Schuster L."/>
            <person name="Cowan T.M."/>
            <person name="Smanski M.J."/>
            <person name="Chevrette M.G."/>
            <person name="De Carvalho L.P.S."/>
            <person name="Shen B."/>
        </authorList>
    </citation>
    <scope>NUCLEOTIDE SEQUENCE [LARGE SCALE GENOMIC DNA]</scope>
    <source>
        <strain evidence="2 3">NPDC046851</strain>
    </source>
</reference>
<feature type="non-terminal residue" evidence="2">
    <location>
        <position position="1"/>
    </location>
</feature>
<evidence type="ECO:0000256" key="1">
    <source>
        <dbReference type="SAM" id="MobiDB-lite"/>
    </source>
</evidence>